<evidence type="ECO:0000256" key="2">
    <source>
        <dbReference type="ARBA" id="ARBA00004141"/>
    </source>
</evidence>
<dbReference type="PANTHER" id="PTHR12466:SF8">
    <property type="entry name" value="PARAFIBROMIN"/>
    <property type="match status" value="1"/>
</dbReference>
<name>A0A167YTS8_PENCH</name>
<feature type="transmembrane region" description="Helical" evidence="7">
    <location>
        <begin position="237"/>
        <end position="259"/>
    </location>
</feature>
<dbReference type="InterPro" id="IPR007852">
    <property type="entry name" value="Cdc73/Parafibromin"/>
</dbReference>
<feature type="transmembrane region" description="Helical" evidence="7">
    <location>
        <begin position="279"/>
        <end position="301"/>
    </location>
</feature>
<dbReference type="InterPro" id="IPR031336">
    <property type="entry name" value="CDC73_C"/>
</dbReference>
<feature type="region of interest" description="Disordered" evidence="6">
    <location>
        <begin position="679"/>
        <end position="699"/>
    </location>
</feature>
<feature type="region of interest" description="Disordered" evidence="6">
    <location>
        <begin position="825"/>
        <end position="848"/>
    </location>
</feature>
<dbReference type="InterPro" id="IPR038103">
    <property type="entry name" value="CDC73_C_sf"/>
</dbReference>
<sequence length="961" mass="103123">MNDSNQSIVLNEIDPGSTEVSEIEQPTLPPADGGKGAWLMLASCCFIQIPVWGFSTVFGVFQEYYSTHDVLQGSKNNLATVGTTSTGLLYLLSPITFTLLTRYPHLQYYCAPAGLAITVVGSLLSSFSVQVWHLIAPQGVMCAIGNGLLFSPSSLYLDQWFLRRKGLALGTMWAAKSITGVALPFIASACLNRFGSSNTLKAWTVVTLLTTLMALPFMKPRIPVSPSASARRLDLSFLKQATFWMLQTGNIIQSFGYFLPTTFLPSYSTTTVGLSQNTGTMLVSLFNATSIFGGIALGALCDRFSVTNIMLLSSVGSALSVLLFWGMASSGSDSSQTAIALLTIFSITYGFFAGGFSSTWSGVITQIKRDSSPSLDTGLVFGLLAGGRGIGNVISGPLSTVLLQSGSLRGSSGLSGNTGYETQYGTLILFTGITAFFGAWSWIWRSELKWIGVTCSLRSFNSKCAFFNPSPDNFLTYTYCNQGPTALFTAMATEAALQDPLLSLRRAIASGNLPTPTTSSEPSDQPATDDLAKATHLYFTQPAPQTIALSTPTRFISASTNSPVDLRSILFAWQNKDVAIPEYIAKAQEFNEALKQQTKEGAKEESVQILIFLERLDLFTWLEGASDDSEHIKPLEGAAAAAEAAAAAAGVAQADNAAGIAAGAIGGVTSVPSGAAGAAQAGTQLGRPQKQVDPRLQEIYNGERKTGDRNTVLRGIKPTDFSHVRKSAELFLDRNRSRPGQPNAKPGIKGSIPAPSAGLSMASRKSSSSHSRPDPIILISPSASSLIRMSNVKSFLEEGIFVPPDHPTLSSATDANLVKLERPLRLNGDASNPASASSRAGGKPTRPTKFIVVDGTTNFKPEYWNRLVAVFTTGQTWQFKSYKWSSPPELFKHATGVYIGWRGEDVPSQVKGWGRGVETFAVERWDEKNGVHGGGRWRDREVVEGIWTAIEEGMRLRGWGK</sequence>
<dbReference type="EMBL" id="CM002798">
    <property type="protein sequence ID" value="KZN94520.1"/>
    <property type="molecule type" value="Genomic_DNA"/>
</dbReference>
<feature type="transmembrane region" description="Helical" evidence="7">
    <location>
        <begin position="423"/>
        <end position="443"/>
    </location>
</feature>
<dbReference type="GO" id="GO:0016593">
    <property type="term" value="C:Cdc73/Paf1 complex"/>
    <property type="evidence" value="ECO:0007669"/>
    <property type="project" value="InterPro"/>
</dbReference>
<reference evidence="9" key="1">
    <citation type="journal article" date="2014" name="Genome Announc.">
        <title>Complete sequencing and chromosome-scale genome assembly of the industrial progenitor strain P2niaD18 from the penicillin producer Penicillium chrysogenum.</title>
        <authorList>
            <person name="Specht T."/>
            <person name="Dahlmann T.A."/>
            <person name="Zadra I."/>
            <person name="Kurnsteiner H."/>
            <person name="Kuck U."/>
        </authorList>
    </citation>
    <scope>NUCLEOTIDE SEQUENCE [LARGE SCALE GENOMIC DNA]</scope>
    <source>
        <strain evidence="9">P2niaD18</strain>
    </source>
</reference>
<comment type="subcellular location">
    <subcellularLocation>
        <location evidence="2">Membrane</location>
        <topology evidence="2">Multi-pass membrane protein</topology>
    </subcellularLocation>
    <subcellularLocation>
        <location evidence="1">Nucleus</location>
    </subcellularLocation>
</comment>
<keyword evidence="9" id="KW-0132">Cell division</keyword>
<comment type="similarity">
    <text evidence="3">Belongs to the CDC73 family.</text>
</comment>
<evidence type="ECO:0000256" key="3">
    <source>
        <dbReference type="ARBA" id="ARBA00010427"/>
    </source>
</evidence>
<dbReference type="GO" id="GO:0032968">
    <property type="term" value="P:positive regulation of transcription elongation by RNA polymerase II"/>
    <property type="evidence" value="ECO:0007669"/>
    <property type="project" value="TreeGrafter"/>
</dbReference>
<feature type="region of interest" description="Disordered" evidence="6">
    <location>
        <begin position="728"/>
        <end position="776"/>
    </location>
</feature>
<feature type="transmembrane region" description="Helical" evidence="7">
    <location>
        <begin position="81"/>
        <end position="101"/>
    </location>
</feature>
<accession>A0A167YTS8</accession>
<keyword evidence="7" id="KW-0472">Membrane</keyword>
<dbReference type="GO" id="GO:0022857">
    <property type="term" value="F:transmembrane transporter activity"/>
    <property type="evidence" value="ECO:0007669"/>
    <property type="project" value="InterPro"/>
</dbReference>
<keyword evidence="5" id="KW-0539">Nucleus</keyword>
<evidence type="ECO:0000313" key="9">
    <source>
        <dbReference type="EMBL" id="KZN94520.1"/>
    </source>
</evidence>
<dbReference type="AlphaFoldDB" id="A0A167YTS8"/>
<feature type="transmembrane region" description="Helical" evidence="7">
    <location>
        <begin position="108"/>
        <end position="129"/>
    </location>
</feature>
<evidence type="ECO:0000256" key="6">
    <source>
        <dbReference type="SAM" id="MobiDB-lite"/>
    </source>
</evidence>
<evidence type="ECO:0000256" key="7">
    <source>
        <dbReference type="SAM" id="Phobius"/>
    </source>
</evidence>
<gene>
    <name evidence="9" type="ORF">EN45_047180</name>
</gene>
<feature type="compositionally biased region" description="Polar residues" evidence="6">
    <location>
        <begin position="829"/>
        <end position="838"/>
    </location>
</feature>
<dbReference type="GO" id="GO:0051301">
    <property type="term" value="P:cell division"/>
    <property type="evidence" value="ECO:0007669"/>
    <property type="project" value="UniProtKB-KW"/>
</dbReference>
<feature type="transmembrane region" description="Helical" evidence="7">
    <location>
        <begin position="169"/>
        <end position="194"/>
    </location>
</feature>
<dbReference type="Pfam" id="PF07690">
    <property type="entry name" value="MFS_1"/>
    <property type="match status" value="1"/>
</dbReference>
<dbReference type="FunFam" id="3.40.50.11990:FF:000003">
    <property type="entry name" value="Pol II transcription elongation factor subunit Cdc73"/>
    <property type="match status" value="1"/>
</dbReference>
<dbReference type="InterPro" id="IPR011701">
    <property type="entry name" value="MFS"/>
</dbReference>
<evidence type="ECO:0000259" key="8">
    <source>
        <dbReference type="Pfam" id="PF05179"/>
    </source>
</evidence>
<evidence type="ECO:0000256" key="5">
    <source>
        <dbReference type="ARBA" id="ARBA00023242"/>
    </source>
</evidence>
<dbReference type="SUPFAM" id="SSF103473">
    <property type="entry name" value="MFS general substrate transporter"/>
    <property type="match status" value="1"/>
</dbReference>
<dbReference type="GO" id="GO:0016020">
    <property type="term" value="C:membrane"/>
    <property type="evidence" value="ECO:0007669"/>
    <property type="project" value="UniProtKB-SubCell"/>
</dbReference>
<feature type="domain" description="Cell division control protein 73 C-terminal" evidence="8">
    <location>
        <begin position="772"/>
        <end position="952"/>
    </location>
</feature>
<feature type="compositionally biased region" description="Low complexity" evidence="6">
    <location>
        <begin position="756"/>
        <end position="776"/>
    </location>
</feature>
<evidence type="ECO:0000256" key="4">
    <source>
        <dbReference type="ARBA" id="ARBA00023163"/>
    </source>
</evidence>
<feature type="transmembrane region" description="Helical" evidence="7">
    <location>
        <begin position="308"/>
        <end position="326"/>
    </location>
</feature>
<organism evidence="9">
    <name type="scientific">Penicillium chrysogenum</name>
    <name type="common">Penicillium notatum</name>
    <dbReference type="NCBI Taxonomy" id="5076"/>
    <lineage>
        <taxon>Eukaryota</taxon>
        <taxon>Fungi</taxon>
        <taxon>Dikarya</taxon>
        <taxon>Ascomycota</taxon>
        <taxon>Pezizomycotina</taxon>
        <taxon>Eurotiomycetes</taxon>
        <taxon>Eurotiomycetidae</taxon>
        <taxon>Eurotiales</taxon>
        <taxon>Aspergillaceae</taxon>
        <taxon>Penicillium</taxon>
        <taxon>Penicillium chrysogenum species complex</taxon>
    </lineage>
</organism>
<keyword evidence="7" id="KW-1133">Transmembrane helix</keyword>
<dbReference type="Proteomes" id="UP000076449">
    <property type="component" value="Chromosome I"/>
</dbReference>
<dbReference type="Gene3D" id="3.40.50.11990">
    <property type="entry name" value="RNA polymerase II accessory factor, Cdc73 C-terminal domain"/>
    <property type="match status" value="1"/>
</dbReference>
<dbReference type="PANTHER" id="PTHR12466">
    <property type="entry name" value="CDC73 DOMAIN PROTEIN"/>
    <property type="match status" value="1"/>
</dbReference>
<dbReference type="GO" id="GO:0000993">
    <property type="term" value="F:RNA polymerase II complex binding"/>
    <property type="evidence" value="ECO:0007669"/>
    <property type="project" value="TreeGrafter"/>
</dbReference>
<feature type="transmembrane region" description="Helical" evidence="7">
    <location>
        <begin position="135"/>
        <end position="157"/>
    </location>
</feature>
<dbReference type="InterPro" id="IPR036259">
    <property type="entry name" value="MFS_trans_sf"/>
</dbReference>
<keyword evidence="9" id="KW-0131">Cell cycle</keyword>
<dbReference type="Gene3D" id="1.20.1250.20">
    <property type="entry name" value="MFS general substrate transporter like domains"/>
    <property type="match status" value="2"/>
</dbReference>
<keyword evidence="4" id="KW-0804">Transcription</keyword>
<dbReference type="GO" id="GO:0006368">
    <property type="term" value="P:transcription elongation by RNA polymerase II"/>
    <property type="evidence" value="ECO:0007669"/>
    <property type="project" value="InterPro"/>
</dbReference>
<protein>
    <submittedName>
        <fullName evidence="9">Cell division control protein</fullName>
    </submittedName>
</protein>
<dbReference type="Pfam" id="PF05179">
    <property type="entry name" value="CDC73_C"/>
    <property type="match status" value="1"/>
</dbReference>
<feature type="transmembrane region" description="Helical" evidence="7">
    <location>
        <begin position="38"/>
        <end position="61"/>
    </location>
</feature>
<proteinExistence type="inferred from homology"/>
<feature type="transmembrane region" description="Helical" evidence="7">
    <location>
        <begin position="338"/>
        <end position="357"/>
    </location>
</feature>
<keyword evidence="7" id="KW-0812">Transmembrane</keyword>
<evidence type="ECO:0000256" key="1">
    <source>
        <dbReference type="ARBA" id="ARBA00004123"/>
    </source>
</evidence>
<feature type="compositionally biased region" description="Basic and acidic residues" evidence="6">
    <location>
        <begin position="690"/>
        <end position="699"/>
    </location>
</feature>